<accession>A0A6S6QYJ9</accession>
<dbReference type="RefSeq" id="WP_222875710.1">
    <property type="nucleotide sequence ID" value="NZ_AP023361.1"/>
</dbReference>
<evidence type="ECO:0000313" key="2">
    <source>
        <dbReference type="Proteomes" id="UP000515317"/>
    </source>
</evidence>
<proteinExistence type="predicted"/>
<keyword evidence="2" id="KW-1185">Reference proteome</keyword>
<dbReference type="KEGG" id="tso:IZ6_28460"/>
<sequence length="184" mass="20676">MKDIEGIEHAVETLKPHWEEIEAEFERHNRRFLQLINASHNEIGRVLRTHLVIENFMNTFLAAQLSVDDIEDLRLSFIQKAKLLPANGSSAAVVRPGILQLNAVRNKFAHRLQHSVSVGEIGAIYEVLRFARPTTNFTAPLDALEAFAAVACAFLIVSPPKIQKHFAEAFSEIRTHSPENVYGV</sequence>
<evidence type="ECO:0000313" key="1">
    <source>
        <dbReference type="EMBL" id="BCJ92111.1"/>
    </source>
</evidence>
<organism evidence="1 2">
    <name type="scientific">Terrihabitans soli</name>
    <dbReference type="NCBI Taxonomy" id="708113"/>
    <lineage>
        <taxon>Bacteria</taxon>
        <taxon>Pseudomonadati</taxon>
        <taxon>Pseudomonadota</taxon>
        <taxon>Alphaproteobacteria</taxon>
        <taxon>Hyphomicrobiales</taxon>
        <taxon>Terrihabitans</taxon>
    </lineage>
</organism>
<reference evidence="1 2" key="1">
    <citation type="submission" date="2020-08" db="EMBL/GenBank/DDBJ databases">
        <title>Genome sequence of Rhizobiales bacterium strain IZ6.</title>
        <authorList>
            <person name="Nakai R."/>
            <person name="Naganuma T."/>
        </authorList>
    </citation>
    <scope>NUCLEOTIDE SEQUENCE [LARGE SCALE GENOMIC DNA]</scope>
    <source>
        <strain evidence="1 2">IZ6</strain>
    </source>
</reference>
<gene>
    <name evidence="1" type="ORF">IZ6_28460</name>
</gene>
<name>A0A6S6QYJ9_9HYPH</name>
<dbReference type="Proteomes" id="UP000515317">
    <property type="component" value="Chromosome"/>
</dbReference>
<protein>
    <submittedName>
        <fullName evidence="1">Uncharacterized protein</fullName>
    </submittedName>
</protein>
<dbReference type="AlphaFoldDB" id="A0A6S6QYJ9"/>
<dbReference type="EMBL" id="AP023361">
    <property type="protein sequence ID" value="BCJ92111.1"/>
    <property type="molecule type" value="Genomic_DNA"/>
</dbReference>